<dbReference type="Pfam" id="PF13264">
    <property type="entry name" value="DUF4055"/>
    <property type="match status" value="1"/>
</dbReference>
<proteinExistence type="predicted"/>
<dbReference type="GO" id="GO:0003677">
    <property type="term" value="F:DNA binding"/>
    <property type="evidence" value="ECO:0007669"/>
    <property type="project" value="UniProtKB-KW"/>
</dbReference>
<evidence type="ECO:0000313" key="3">
    <source>
        <dbReference type="Proteomes" id="UP000022611"/>
    </source>
</evidence>
<dbReference type="EMBL" id="AFOY02000004">
    <property type="protein sequence ID" value="EXF95793.1"/>
    <property type="molecule type" value="Genomic_DNA"/>
</dbReference>
<gene>
    <name evidence="2" type="ORF">HK44_020610</name>
</gene>
<reference evidence="2 3" key="1">
    <citation type="journal article" date="2011" name="J. Bacteriol.">
        <title>Draft genome sequence of the polycyclic aromatic hydrocarbon-degrading, genetically engineered bioluminescent bioreporter Pseudomonas fluorescens HK44.</title>
        <authorList>
            <person name="Chauhan A."/>
            <person name="Layton A.C."/>
            <person name="Williams D.E."/>
            <person name="Smartt A.E."/>
            <person name="Ripp S."/>
            <person name="Karpinets T.V."/>
            <person name="Brown S.D."/>
            <person name="Sayler G.S."/>
        </authorList>
    </citation>
    <scope>NUCLEOTIDE SEQUENCE [LARGE SCALE GENOMIC DNA]</scope>
    <source>
        <strain evidence="2 3">HK44</strain>
    </source>
</reference>
<dbReference type="HOGENOM" id="CLU_041779_0_1_6"/>
<dbReference type="PATRIC" id="fig|1042209.11.peg.647"/>
<comment type="caution">
    <text evidence="2">The sequence shown here is derived from an EMBL/GenBank/DDBJ whole genome shotgun (WGS) entry which is preliminary data.</text>
</comment>
<dbReference type="eggNOG" id="ENOG502Z8D8">
    <property type="taxonomic scope" value="Bacteria"/>
</dbReference>
<accession>A0A010SYL0</accession>
<name>A0A010SYL0_PSEFL</name>
<feature type="domain" description="DUF4055" evidence="1">
    <location>
        <begin position="248"/>
        <end position="383"/>
    </location>
</feature>
<evidence type="ECO:0000259" key="1">
    <source>
        <dbReference type="Pfam" id="PF13264"/>
    </source>
</evidence>
<keyword evidence="2" id="KW-0238">DNA-binding</keyword>
<protein>
    <submittedName>
        <fullName evidence="2">DNA-binding protein</fullName>
    </submittedName>
</protein>
<dbReference type="OrthoDB" id="6668483at2"/>
<organism evidence="2 3">
    <name type="scientific">Pseudomonas fluorescens HK44</name>
    <dbReference type="NCBI Taxonomy" id="1042209"/>
    <lineage>
        <taxon>Bacteria</taxon>
        <taxon>Pseudomonadati</taxon>
        <taxon>Pseudomonadota</taxon>
        <taxon>Gammaproteobacteria</taxon>
        <taxon>Pseudomonadales</taxon>
        <taxon>Pseudomonadaceae</taxon>
        <taxon>Pseudomonas</taxon>
    </lineage>
</organism>
<sequence length="462" mass="51354">MSDDPSKTLPVVDEMRKDWAIVDALMGGTRAMRDAGKKFLPQWPKEESDIYQARLNASTLLPALSETVQNMTGRVFADPIKFTEDVPKPIQEMAEDFDLQGNNLQVWAQSLFSIGLSHAICHVLVDYPQADGLKTKADEKSAGVRPYAVIIKPGQVLGWRSANKGGEQVLTQFRYMESVEVDDGEFGTKSVPQIRVLVPGAWATYVEVDDGNGKKTWQKNAEGLTSLDVIPLTTFYTKRTGFMTATPPLLELANMNIKHWQSQSDQDNILHVARVPMLAVIGLDEGDSITVGAGAATRLPKDCDMKWVEHTGKSIEAGRQSLMDLVDDMRLAGAKLLQKEKQTLKTATQAEDEAAQELSPLQTMAGQFEDALDQILQYFALWMKLPEGGHVQVNGNFDIDFSPEMTMPFLLNMNINGVLSDQSLFAEVQRRGMLSEDLDWEEELEKIKAQPVKPTARPLDQQ</sequence>
<dbReference type="InterPro" id="IPR025129">
    <property type="entry name" value="DUF4055"/>
</dbReference>
<dbReference type="Proteomes" id="UP000022611">
    <property type="component" value="Unassembled WGS sequence"/>
</dbReference>
<dbReference type="AlphaFoldDB" id="A0A010SYL0"/>
<evidence type="ECO:0000313" key="2">
    <source>
        <dbReference type="EMBL" id="EXF95793.1"/>
    </source>
</evidence>